<proteinExistence type="predicted"/>
<keyword evidence="2" id="KW-1185">Reference proteome</keyword>
<dbReference type="EMBL" id="MTYJ01000135">
    <property type="protein sequence ID" value="OQV12839.1"/>
    <property type="molecule type" value="Genomic_DNA"/>
</dbReference>
<reference evidence="2" key="1">
    <citation type="submission" date="2017-01" db="EMBL/GenBank/DDBJ databases">
        <title>Comparative genomics of anhydrobiosis in the tardigrade Hypsibius dujardini.</title>
        <authorList>
            <person name="Yoshida Y."/>
            <person name="Koutsovoulos G."/>
            <person name="Laetsch D."/>
            <person name="Stevens L."/>
            <person name="Kumar S."/>
            <person name="Horikawa D."/>
            <person name="Ishino K."/>
            <person name="Komine S."/>
            <person name="Tomita M."/>
            <person name="Blaxter M."/>
            <person name="Arakawa K."/>
        </authorList>
    </citation>
    <scope>NUCLEOTIDE SEQUENCE [LARGE SCALE GENOMIC DNA]</scope>
    <source>
        <strain evidence="2">Z151</strain>
    </source>
</reference>
<comment type="caution">
    <text evidence="1">The sequence shown here is derived from an EMBL/GenBank/DDBJ whole genome shotgun (WGS) entry which is preliminary data.</text>
</comment>
<name>A0A1W0WCA0_HYPEX</name>
<gene>
    <name evidence="1" type="ORF">BV898_12860</name>
</gene>
<evidence type="ECO:0000313" key="1">
    <source>
        <dbReference type="EMBL" id="OQV12839.1"/>
    </source>
</evidence>
<protein>
    <submittedName>
        <fullName evidence="1">Uncharacterized protein</fullName>
    </submittedName>
</protein>
<accession>A0A1W0WCA0</accession>
<dbReference type="AlphaFoldDB" id="A0A1W0WCA0"/>
<sequence>MRALTKAHVLVSGDGQLSVSYWLELFFAVNRREARKVEPKYQPERTSGAKGATESDVLVGSLAFARG</sequence>
<organism evidence="1 2">
    <name type="scientific">Hypsibius exemplaris</name>
    <name type="common">Freshwater tardigrade</name>
    <dbReference type="NCBI Taxonomy" id="2072580"/>
    <lineage>
        <taxon>Eukaryota</taxon>
        <taxon>Metazoa</taxon>
        <taxon>Ecdysozoa</taxon>
        <taxon>Tardigrada</taxon>
        <taxon>Eutardigrada</taxon>
        <taxon>Parachela</taxon>
        <taxon>Hypsibioidea</taxon>
        <taxon>Hypsibiidae</taxon>
        <taxon>Hypsibius</taxon>
    </lineage>
</organism>
<dbReference type="Proteomes" id="UP000192578">
    <property type="component" value="Unassembled WGS sequence"/>
</dbReference>
<evidence type="ECO:0000313" key="2">
    <source>
        <dbReference type="Proteomes" id="UP000192578"/>
    </source>
</evidence>